<feature type="binding site" evidence="5">
    <location>
        <position position="43"/>
    </location>
    <ligand>
        <name>ATP</name>
        <dbReference type="ChEBI" id="CHEBI:30616"/>
    </ligand>
</feature>
<dbReference type="PROSITE" id="PS00107">
    <property type="entry name" value="PROTEIN_KINASE_ATP"/>
    <property type="match status" value="1"/>
</dbReference>
<dbReference type="PROSITE" id="PS00108">
    <property type="entry name" value="PROTEIN_KINASE_ST"/>
    <property type="match status" value="1"/>
</dbReference>
<evidence type="ECO:0000313" key="9">
    <source>
        <dbReference type="Proteomes" id="UP001577267"/>
    </source>
</evidence>
<keyword evidence="4 5" id="KW-0067">ATP-binding</keyword>
<dbReference type="Gene3D" id="1.10.510.10">
    <property type="entry name" value="Transferase(Phosphotransferase) domain 1"/>
    <property type="match status" value="1"/>
</dbReference>
<protein>
    <submittedName>
        <fullName evidence="8">Serine/threonine-protein kinase</fullName>
        <ecNumber evidence="8">2.7.11.1</ecNumber>
    </submittedName>
</protein>
<evidence type="ECO:0000256" key="6">
    <source>
        <dbReference type="SAM" id="MobiDB-lite"/>
    </source>
</evidence>
<dbReference type="Proteomes" id="UP001577267">
    <property type="component" value="Unassembled WGS sequence"/>
</dbReference>
<dbReference type="InterPro" id="IPR017441">
    <property type="entry name" value="Protein_kinase_ATP_BS"/>
</dbReference>
<feature type="compositionally biased region" description="Acidic residues" evidence="6">
    <location>
        <begin position="429"/>
        <end position="455"/>
    </location>
</feature>
<name>A0ABV4ZSP0_9ACTN</name>
<dbReference type="SUPFAM" id="SSF56112">
    <property type="entry name" value="Protein kinase-like (PK-like)"/>
    <property type="match status" value="1"/>
</dbReference>
<dbReference type="InterPro" id="IPR008271">
    <property type="entry name" value="Ser/Thr_kinase_AS"/>
</dbReference>
<dbReference type="InterPro" id="IPR011009">
    <property type="entry name" value="Kinase-like_dom_sf"/>
</dbReference>
<keyword evidence="3 8" id="KW-0418">Kinase</keyword>
<dbReference type="EC" id="2.7.11.1" evidence="8"/>
<evidence type="ECO:0000256" key="4">
    <source>
        <dbReference type="ARBA" id="ARBA00022840"/>
    </source>
</evidence>
<evidence type="ECO:0000256" key="3">
    <source>
        <dbReference type="ARBA" id="ARBA00022777"/>
    </source>
</evidence>
<evidence type="ECO:0000256" key="1">
    <source>
        <dbReference type="ARBA" id="ARBA00022679"/>
    </source>
</evidence>
<dbReference type="PROSITE" id="PS50011">
    <property type="entry name" value="PROTEIN_KINASE_DOM"/>
    <property type="match status" value="1"/>
</dbReference>
<sequence length="697" mass="73876">MEPLGAADPRQVGTYKLLGKLGEGAMGQVYLARSSRGRTVAVKLIRNELAGHPDFRRRFQAEIEAATRVGGQWIAPVLDHDSTGEFPWVVTDYIAGPSLHTVVSSSYGPLPEHSVRHLAGGLAQALRDIHGAGLVHRDLKPSNILITIDGPRVIDFGIARAAESTGGTTMTHAGAIVGTPGFMSPEQARAQSITPAADVFALGSVLTFAATGRSPFGALDSTLHTMLLRIVQGEQDLTGVPDSLRPLIEICLSQDPAERPTPDRITELLGSTQDDPRTAAQDHWLPAAVLAGLGKDAIALLTSDDADDVGAAQAGHGTPPPPSHTPPVPAAPPGPPSPVHGLYGPPSHPAPGYATAPPPGFGPPTSQYTQPPPVGPHPPVKKKTTPWIIAAAVAVPLLVVGAVVLATQLGGDKDDEATDPTPSPTEQVPVDEGDDTDEAPDDGQEEGGDSTSEDIDREYLGAWDGVLTADEGTTDQLLHRLVIEQSRTETRATSWFLTPYVLCHHVQTVSTDASGELVFAPGELTTVPEDADASACDFGDQSLTVSGSDELTWASSSMDLELAMVPSFEDRNMEVPEPMRYGGSYDLSSEDFEVMGAPEAADGEPYKVSLLFTEPGERALSIYSPDYSCSWDATLVYADVTTILVSPLVPTYTYDDSCDIDSVSLILRPDEDDEDNLRISSLNRDDNGFAFVAENRY</sequence>
<dbReference type="Gene3D" id="3.30.200.20">
    <property type="entry name" value="Phosphorylase Kinase, domain 1"/>
    <property type="match status" value="1"/>
</dbReference>
<feature type="region of interest" description="Disordered" evidence="6">
    <location>
        <begin position="254"/>
        <end position="278"/>
    </location>
</feature>
<reference evidence="8 9" key="1">
    <citation type="submission" date="2024-09" db="EMBL/GenBank/DDBJ databases">
        <title>Draft genome sequence of multifaceted antimicrobials producing Streptomyces sp. strain FH1.</title>
        <authorList>
            <person name="Hassan F."/>
            <person name="Ali H."/>
            <person name="Hassan N."/>
            <person name="Nawaz A."/>
        </authorList>
    </citation>
    <scope>NUCLEOTIDE SEQUENCE [LARGE SCALE GENOMIC DNA]</scope>
    <source>
        <strain evidence="8 9">FH1</strain>
    </source>
</reference>
<feature type="region of interest" description="Disordered" evidence="6">
    <location>
        <begin position="411"/>
        <end position="455"/>
    </location>
</feature>
<evidence type="ECO:0000313" key="8">
    <source>
        <dbReference type="EMBL" id="MFB4196992.1"/>
    </source>
</evidence>
<dbReference type="SMART" id="SM00220">
    <property type="entry name" value="S_TKc"/>
    <property type="match status" value="1"/>
</dbReference>
<dbReference type="PANTHER" id="PTHR43289:SF34">
    <property type="entry name" value="SERINE_THREONINE-PROTEIN KINASE YBDM-RELATED"/>
    <property type="match status" value="1"/>
</dbReference>
<keyword evidence="1 8" id="KW-0808">Transferase</keyword>
<dbReference type="Pfam" id="PF00069">
    <property type="entry name" value="Pkinase"/>
    <property type="match status" value="1"/>
</dbReference>
<evidence type="ECO:0000256" key="2">
    <source>
        <dbReference type="ARBA" id="ARBA00022741"/>
    </source>
</evidence>
<dbReference type="InterPro" id="IPR000719">
    <property type="entry name" value="Prot_kinase_dom"/>
</dbReference>
<dbReference type="EMBL" id="JBHGBT010000024">
    <property type="protein sequence ID" value="MFB4196992.1"/>
    <property type="molecule type" value="Genomic_DNA"/>
</dbReference>
<evidence type="ECO:0000256" key="5">
    <source>
        <dbReference type="PROSITE-ProRule" id="PRU10141"/>
    </source>
</evidence>
<feature type="compositionally biased region" description="Basic and acidic residues" evidence="6">
    <location>
        <begin position="256"/>
        <end position="266"/>
    </location>
</feature>
<dbReference type="PANTHER" id="PTHR43289">
    <property type="entry name" value="MITOGEN-ACTIVATED PROTEIN KINASE KINASE KINASE 20-RELATED"/>
    <property type="match status" value="1"/>
</dbReference>
<keyword evidence="9" id="KW-1185">Reference proteome</keyword>
<dbReference type="GO" id="GO:0004674">
    <property type="term" value="F:protein serine/threonine kinase activity"/>
    <property type="evidence" value="ECO:0007669"/>
    <property type="project" value="UniProtKB-EC"/>
</dbReference>
<feature type="compositionally biased region" description="Pro residues" evidence="6">
    <location>
        <begin position="318"/>
        <end position="338"/>
    </location>
</feature>
<accession>A0ABV4ZSP0</accession>
<dbReference type="RefSeq" id="WP_375065192.1">
    <property type="nucleotide sequence ID" value="NZ_JBHGBT010000024.1"/>
</dbReference>
<dbReference type="CDD" id="cd14014">
    <property type="entry name" value="STKc_PknB_like"/>
    <property type="match status" value="1"/>
</dbReference>
<comment type="caution">
    <text evidence="8">The sequence shown here is derived from an EMBL/GenBank/DDBJ whole genome shotgun (WGS) entry which is preliminary data.</text>
</comment>
<gene>
    <name evidence="8" type="ORF">ACE11A_21855</name>
</gene>
<feature type="domain" description="Protein kinase" evidence="7">
    <location>
        <begin position="15"/>
        <end position="285"/>
    </location>
</feature>
<keyword evidence="2 5" id="KW-0547">Nucleotide-binding</keyword>
<evidence type="ECO:0000259" key="7">
    <source>
        <dbReference type="PROSITE" id="PS50011"/>
    </source>
</evidence>
<proteinExistence type="predicted"/>
<organism evidence="8 9">
    <name type="scientific">Streptomyces carpaticus</name>
    <dbReference type="NCBI Taxonomy" id="285558"/>
    <lineage>
        <taxon>Bacteria</taxon>
        <taxon>Bacillati</taxon>
        <taxon>Actinomycetota</taxon>
        <taxon>Actinomycetes</taxon>
        <taxon>Kitasatosporales</taxon>
        <taxon>Streptomycetaceae</taxon>
        <taxon>Streptomyces</taxon>
    </lineage>
</organism>
<feature type="region of interest" description="Disordered" evidence="6">
    <location>
        <begin position="308"/>
        <end position="381"/>
    </location>
</feature>